<dbReference type="Pfam" id="PF18545">
    <property type="entry name" value="HalOD1"/>
    <property type="match status" value="1"/>
</dbReference>
<dbReference type="Proteomes" id="UP000198531">
    <property type="component" value="Unassembled WGS sequence"/>
</dbReference>
<evidence type="ECO:0000313" key="3">
    <source>
        <dbReference type="Proteomes" id="UP000198531"/>
    </source>
</evidence>
<dbReference type="AlphaFoldDB" id="A0A1I6J542"/>
<organism evidence="2 3">
    <name type="scientific">Halogeometricum rufum</name>
    <dbReference type="NCBI Taxonomy" id="553469"/>
    <lineage>
        <taxon>Archaea</taxon>
        <taxon>Methanobacteriati</taxon>
        <taxon>Methanobacteriota</taxon>
        <taxon>Stenosarchaea group</taxon>
        <taxon>Halobacteria</taxon>
        <taxon>Halobacteriales</taxon>
        <taxon>Haloferacaceae</taxon>
        <taxon>Halogeometricum</taxon>
    </lineage>
</organism>
<dbReference type="RefSeq" id="WP_089811101.1">
    <property type="nucleotide sequence ID" value="NZ_FOYT01000006.1"/>
</dbReference>
<proteinExistence type="predicted"/>
<name>A0A1I6J542_9EURY</name>
<evidence type="ECO:0000259" key="1">
    <source>
        <dbReference type="Pfam" id="PF18545"/>
    </source>
</evidence>
<dbReference type="InterPro" id="IPR040624">
    <property type="entry name" value="HalOD1"/>
</dbReference>
<dbReference type="EMBL" id="FOYT01000006">
    <property type="protein sequence ID" value="SFR74135.1"/>
    <property type="molecule type" value="Genomic_DNA"/>
</dbReference>
<keyword evidence="3" id="KW-1185">Reference proteome</keyword>
<sequence length="94" mass="10141">MNQARSGSSETVDEDLDWQIVTTVADAKGVDPLELGERLHDVVDLDAVKNLFVGMPGEQSLVEGHVSFTFDGCEVVVDDQWNVDVVPPSNVAAD</sequence>
<protein>
    <recommendedName>
        <fullName evidence="1">Halobacterial output domain-containing protein</fullName>
    </recommendedName>
</protein>
<feature type="domain" description="Halobacterial output" evidence="1">
    <location>
        <begin position="14"/>
        <end position="87"/>
    </location>
</feature>
<accession>A0A1I6J542</accession>
<gene>
    <name evidence="2" type="ORF">SAMN04487947_4062</name>
</gene>
<evidence type="ECO:0000313" key="2">
    <source>
        <dbReference type="EMBL" id="SFR74135.1"/>
    </source>
</evidence>
<reference evidence="3" key="1">
    <citation type="submission" date="2016-10" db="EMBL/GenBank/DDBJ databases">
        <authorList>
            <person name="Varghese N."/>
            <person name="Submissions S."/>
        </authorList>
    </citation>
    <scope>NUCLEOTIDE SEQUENCE [LARGE SCALE GENOMIC DNA]</scope>
    <source>
        <strain evidence="3">CGMCC 1.7736</strain>
    </source>
</reference>
<dbReference type="OrthoDB" id="271604at2157"/>